<dbReference type="PANTHER" id="PTHR19857:SF8">
    <property type="entry name" value="ANGIO-ASSOCIATED MIGRATORY CELL PROTEIN"/>
    <property type="match status" value="1"/>
</dbReference>
<feature type="repeat" description="WD" evidence="3">
    <location>
        <begin position="207"/>
        <end position="248"/>
    </location>
</feature>
<dbReference type="PANTHER" id="PTHR19857">
    <property type="entry name" value="MITOCHONDRIAL DIVISION PROTEIN 1-RELATED"/>
    <property type="match status" value="1"/>
</dbReference>
<dbReference type="Proteomes" id="UP000268093">
    <property type="component" value="Unassembled WGS sequence"/>
</dbReference>
<dbReference type="InterPro" id="IPR036322">
    <property type="entry name" value="WD40_repeat_dom_sf"/>
</dbReference>
<comment type="caution">
    <text evidence="4">The sequence shown here is derived from an EMBL/GenBank/DDBJ whole genome shotgun (WGS) entry which is preliminary data.</text>
</comment>
<feature type="non-terminal residue" evidence="4">
    <location>
        <position position="1"/>
    </location>
</feature>
<protein>
    <submittedName>
        <fullName evidence="4">WD40-repeat-containing domain protein</fullName>
    </submittedName>
</protein>
<evidence type="ECO:0000256" key="3">
    <source>
        <dbReference type="PROSITE-ProRule" id="PRU00221"/>
    </source>
</evidence>
<evidence type="ECO:0000256" key="2">
    <source>
        <dbReference type="ARBA" id="ARBA00022737"/>
    </source>
</evidence>
<dbReference type="InterPro" id="IPR019775">
    <property type="entry name" value="WD40_repeat_CS"/>
</dbReference>
<dbReference type="AlphaFoldDB" id="A0A433D6W0"/>
<feature type="repeat" description="WD" evidence="3">
    <location>
        <begin position="322"/>
        <end position="363"/>
    </location>
</feature>
<dbReference type="PROSITE" id="PS00678">
    <property type="entry name" value="WD_REPEATS_1"/>
    <property type="match status" value="1"/>
</dbReference>
<organism evidence="4 5">
    <name type="scientific">Jimgerdemannia flammicorona</name>
    <dbReference type="NCBI Taxonomy" id="994334"/>
    <lineage>
        <taxon>Eukaryota</taxon>
        <taxon>Fungi</taxon>
        <taxon>Fungi incertae sedis</taxon>
        <taxon>Mucoromycota</taxon>
        <taxon>Mucoromycotina</taxon>
        <taxon>Endogonomycetes</taxon>
        <taxon>Endogonales</taxon>
        <taxon>Endogonaceae</taxon>
        <taxon>Jimgerdemannia</taxon>
    </lineage>
</organism>
<dbReference type="InterPro" id="IPR051179">
    <property type="entry name" value="WD_repeat_multifunction"/>
</dbReference>
<dbReference type="SMART" id="SM00320">
    <property type="entry name" value="WD40"/>
    <property type="match status" value="6"/>
</dbReference>
<gene>
    <name evidence="4" type="ORF">BC936DRAFT_146802</name>
</gene>
<accession>A0A433D6W0</accession>
<dbReference type="OrthoDB" id="10261640at2759"/>
<dbReference type="SUPFAM" id="SSF50978">
    <property type="entry name" value="WD40 repeat-like"/>
    <property type="match status" value="1"/>
</dbReference>
<proteinExistence type="predicted"/>
<feature type="repeat" description="WD" evidence="3">
    <location>
        <begin position="81"/>
        <end position="123"/>
    </location>
</feature>
<dbReference type="PROSITE" id="PS50294">
    <property type="entry name" value="WD_REPEATS_REGION"/>
    <property type="match status" value="3"/>
</dbReference>
<reference evidence="4 5" key="1">
    <citation type="journal article" date="2018" name="New Phytol.">
        <title>Phylogenomics of Endogonaceae and evolution of mycorrhizas within Mucoromycota.</title>
        <authorList>
            <person name="Chang Y."/>
            <person name="Desiro A."/>
            <person name="Na H."/>
            <person name="Sandor L."/>
            <person name="Lipzen A."/>
            <person name="Clum A."/>
            <person name="Barry K."/>
            <person name="Grigoriev I.V."/>
            <person name="Martin F.M."/>
            <person name="Stajich J.E."/>
            <person name="Smith M.E."/>
            <person name="Bonito G."/>
            <person name="Spatafora J.W."/>
        </authorList>
    </citation>
    <scope>NUCLEOTIDE SEQUENCE [LARGE SCALE GENOMIC DNA]</scope>
    <source>
        <strain evidence="4 5">GMNB39</strain>
    </source>
</reference>
<feature type="repeat" description="WD" evidence="3">
    <location>
        <begin position="175"/>
        <end position="206"/>
    </location>
</feature>
<dbReference type="EMBL" id="RBNI01005653">
    <property type="protein sequence ID" value="RUP46563.1"/>
    <property type="molecule type" value="Genomic_DNA"/>
</dbReference>
<dbReference type="PROSITE" id="PS50082">
    <property type="entry name" value="WD_REPEATS_2"/>
    <property type="match status" value="5"/>
</dbReference>
<keyword evidence="2" id="KW-0677">Repeat</keyword>
<dbReference type="Pfam" id="PF00400">
    <property type="entry name" value="WD40"/>
    <property type="match status" value="5"/>
</dbReference>
<sequence length="470" mass="51310">EEDVNLEVDEEEYIEAGDIDEEHTLNEGVDAIHMDDDEDGCLILINQITEEDGTFGGFHGTRPVEGDDDMVEVVDDSVQGFFAHKEPVYSVGMHPTDENIIVTGGGDDKSYLWRADTGDQMFELTGHTDSVTAVGFNTTGEYVASGGMDGKVKVWKVATGELLATVDGPDEIVWLNWHSKGNILLAGATDSTIWMWGMPSGKFMNVFSGHSASVTAGLFTPDGKKIVSVSGDGSLIVWDPKTASAMVKLTSDDQRFHQEPINVVSVHKDSVLALTGSADASARLVNLNTGTVSWGSRVALVRDGFLLTCHYNWNAHQIVASFENHADSVETVGFSSVLPLAATGAVDGKLNIWDVTTMRLRQTCQHSVCAPFWMLRLCSNWLTDTQRTESLKFLLLGCRCQASMARQLAAYYELLRRPDGEAMGWADRQLREDVDGTPGCTFGFRNVSADDQALRGEVELDIVVKLDDGK</sequence>
<evidence type="ECO:0000256" key="1">
    <source>
        <dbReference type="ARBA" id="ARBA00022574"/>
    </source>
</evidence>
<dbReference type="Gene3D" id="2.130.10.10">
    <property type="entry name" value="YVTN repeat-like/Quinoprotein amine dehydrogenase"/>
    <property type="match status" value="1"/>
</dbReference>
<evidence type="ECO:0000313" key="5">
    <source>
        <dbReference type="Proteomes" id="UP000268093"/>
    </source>
</evidence>
<feature type="repeat" description="WD" evidence="3">
    <location>
        <begin position="124"/>
        <end position="165"/>
    </location>
</feature>
<name>A0A433D6W0_9FUNG</name>
<keyword evidence="1 3" id="KW-0853">WD repeat</keyword>
<evidence type="ECO:0000313" key="4">
    <source>
        <dbReference type="EMBL" id="RUP46563.1"/>
    </source>
</evidence>
<dbReference type="InterPro" id="IPR015943">
    <property type="entry name" value="WD40/YVTN_repeat-like_dom_sf"/>
</dbReference>
<keyword evidence="5" id="KW-1185">Reference proteome</keyword>
<dbReference type="InterPro" id="IPR001680">
    <property type="entry name" value="WD40_rpt"/>
</dbReference>
<dbReference type="CDD" id="cd00200">
    <property type="entry name" value="WD40"/>
    <property type="match status" value="1"/>
</dbReference>